<gene>
    <name evidence="1" type="ORF">VFH_VI109920</name>
</gene>
<dbReference type="EMBL" id="OX451741">
    <property type="protein sequence ID" value="CAI8618158.1"/>
    <property type="molecule type" value="Genomic_DNA"/>
</dbReference>
<evidence type="ECO:0000313" key="1">
    <source>
        <dbReference type="EMBL" id="CAI8618158.1"/>
    </source>
</evidence>
<organism evidence="1 2">
    <name type="scientific">Vicia faba</name>
    <name type="common">Broad bean</name>
    <name type="synonym">Faba vulgaris</name>
    <dbReference type="NCBI Taxonomy" id="3906"/>
    <lineage>
        <taxon>Eukaryota</taxon>
        <taxon>Viridiplantae</taxon>
        <taxon>Streptophyta</taxon>
        <taxon>Embryophyta</taxon>
        <taxon>Tracheophyta</taxon>
        <taxon>Spermatophyta</taxon>
        <taxon>Magnoliopsida</taxon>
        <taxon>eudicotyledons</taxon>
        <taxon>Gunneridae</taxon>
        <taxon>Pentapetalae</taxon>
        <taxon>rosids</taxon>
        <taxon>fabids</taxon>
        <taxon>Fabales</taxon>
        <taxon>Fabaceae</taxon>
        <taxon>Papilionoideae</taxon>
        <taxon>50 kb inversion clade</taxon>
        <taxon>NPAAA clade</taxon>
        <taxon>Hologalegina</taxon>
        <taxon>IRL clade</taxon>
        <taxon>Fabeae</taxon>
        <taxon>Vicia</taxon>
    </lineage>
</organism>
<keyword evidence="2" id="KW-1185">Reference proteome</keyword>
<dbReference type="Proteomes" id="UP001157006">
    <property type="component" value="Chromosome 6"/>
</dbReference>
<reference evidence="1 2" key="1">
    <citation type="submission" date="2023-01" db="EMBL/GenBank/DDBJ databases">
        <authorList>
            <person name="Kreplak J."/>
        </authorList>
    </citation>
    <scope>NUCLEOTIDE SEQUENCE [LARGE SCALE GENOMIC DNA]</scope>
</reference>
<protein>
    <submittedName>
        <fullName evidence="1">Uncharacterized protein</fullName>
    </submittedName>
</protein>
<name>A0AAV1B7C3_VICFA</name>
<proteinExistence type="predicted"/>
<sequence>MHSAVKGFPCLCLKITQGNNFLRIVLGVISSTWQVRNNFMFIQKRFLNLQEHKVMSCALWLASIWTSNIQILLKLCTLCVVLWL</sequence>
<accession>A0AAV1B7C3</accession>
<evidence type="ECO:0000313" key="2">
    <source>
        <dbReference type="Proteomes" id="UP001157006"/>
    </source>
</evidence>
<dbReference type="AlphaFoldDB" id="A0AAV1B7C3"/>